<name>A0A177NMJ2_9GAMM</name>
<evidence type="ECO:0000256" key="1">
    <source>
        <dbReference type="ARBA" id="ARBA00002274"/>
    </source>
</evidence>
<sequence>MKARLIRWFEDAWYKEMYLSAWLMPWSMFYVDAIRLRRWLYRVGIWKTVKLPVPVIVVGNITVGGTGKTPLVVYVVEWLKSQGYRPGVISRGYGGAKDEKPRWVTPASDPAQVGDEAVLLAARCACPVVVGADRPAAGRELLSKQACDVLVSDDGLQHYALARDIEIVVIDGQRRFGNGYCLPVGPLREPPERVKQVDLVVVNGGNEPLEREIAMQCRGDTLINLQSGERRPLAEFAGLDCRAIAGIGNPQRFFRQLAEAGLRCSCTAFPDHHIYTAADLGGDDGTPLIMTEKDAVKCRYLARPNFWYLPIAAELPEAFSQQLLTLLKDKAHG</sequence>
<evidence type="ECO:0000256" key="12">
    <source>
        <dbReference type="ARBA" id="ARBA00029757"/>
    </source>
</evidence>
<keyword evidence="6 13" id="KW-0441">Lipid A biosynthesis</keyword>
<dbReference type="AlphaFoldDB" id="A0A177NMJ2"/>
<dbReference type="GO" id="GO:0005524">
    <property type="term" value="F:ATP binding"/>
    <property type="evidence" value="ECO:0007669"/>
    <property type="project" value="UniProtKB-UniRule"/>
</dbReference>
<gene>
    <name evidence="13" type="primary">lpxK</name>
    <name evidence="14" type="ORF">A1355_05820</name>
</gene>
<feature type="binding site" evidence="13">
    <location>
        <begin position="62"/>
        <end position="69"/>
    </location>
    <ligand>
        <name>ATP</name>
        <dbReference type="ChEBI" id="CHEBI:30616"/>
    </ligand>
</feature>
<evidence type="ECO:0000256" key="9">
    <source>
        <dbReference type="ARBA" id="ARBA00022777"/>
    </source>
</evidence>
<reference evidence="15" key="1">
    <citation type="submission" date="2016-03" db="EMBL/GenBank/DDBJ databases">
        <authorList>
            <person name="Heylen K."/>
            <person name="De Vos P."/>
            <person name="Vekeman B."/>
        </authorList>
    </citation>
    <scope>NUCLEOTIDE SEQUENCE [LARGE SCALE GENOMIC DNA]</scope>
    <source>
        <strain evidence="15">R-45383</strain>
    </source>
</reference>
<dbReference type="GO" id="GO:0009244">
    <property type="term" value="P:lipopolysaccharide core region biosynthetic process"/>
    <property type="evidence" value="ECO:0007669"/>
    <property type="project" value="TreeGrafter"/>
</dbReference>
<dbReference type="STRING" id="702114.A1355_05820"/>
<comment type="catalytic activity">
    <reaction evidence="13">
        <text>a lipid A disaccharide + ATP = a lipid IVA + ADP + H(+)</text>
        <dbReference type="Rhea" id="RHEA:67840"/>
        <dbReference type="ChEBI" id="CHEBI:15378"/>
        <dbReference type="ChEBI" id="CHEBI:30616"/>
        <dbReference type="ChEBI" id="CHEBI:176343"/>
        <dbReference type="ChEBI" id="CHEBI:176425"/>
        <dbReference type="ChEBI" id="CHEBI:456216"/>
        <dbReference type="EC" id="2.7.1.130"/>
    </reaction>
</comment>
<evidence type="ECO:0000256" key="2">
    <source>
        <dbReference type="ARBA" id="ARBA00004870"/>
    </source>
</evidence>
<dbReference type="EC" id="2.7.1.130" evidence="3 13"/>
<comment type="similarity">
    <text evidence="13">Belongs to the LpxK family.</text>
</comment>
<proteinExistence type="inferred from homology"/>
<accession>A0A177NMJ2</accession>
<dbReference type="Proteomes" id="UP000077628">
    <property type="component" value="Unassembled WGS sequence"/>
</dbReference>
<dbReference type="InterPro" id="IPR027417">
    <property type="entry name" value="P-loop_NTPase"/>
</dbReference>
<evidence type="ECO:0000256" key="5">
    <source>
        <dbReference type="ARBA" id="ARBA00022516"/>
    </source>
</evidence>
<keyword evidence="8 13" id="KW-0547">Nucleotide-binding</keyword>
<evidence type="ECO:0000256" key="10">
    <source>
        <dbReference type="ARBA" id="ARBA00022840"/>
    </source>
</evidence>
<dbReference type="Pfam" id="PF02606">
    <property type="entry name" value="LpxK"/>
    <property type="match status" value="1"/>
</dbReference>
<evidence type="ECO:0000313" key="14">
    <source>
        <dbReference type="EMBL" id="OAI18409.1"/>
    </source>
</evidence>
<evidence type="ECO:0000256" key="13">
    <source>
        <dbReference type="HAMAP-Rule" id="MF_00409"/>
    </source>
</evidence>
<comment type="function">
    <text evidence="1 13">Transfers the gamma-phosphate of ATP to the 4'-position of a tetraacyldisaccharide 1-phosphate intermediate (termed DS-1-P) to form tetraacyldisaccharide 1,4'-bis-phosphate (lipid IVA).</text>
</comment>
<dbReference type="UniPathway" id="UPA00359">
    <property type="reaction ID" value="UER00482"/>
</dbReference>
<dbReference type="GO" id="GO:0005886">
    <property type="term" value="C:plasma membrane"/>
    <property type="evidence" value="ECO:0007669"/>
    <property type="project" value="TreeGrafter"/>
</dbReference>
<dbReference type="PANTHER" id="PTHR42724">
    <property type="entry name" value="TETRAACYLDISACCHARIDE 4'-KINASE"/>
    <property type="match status" value="1"/>
</dbReference>
<evidence type="ECO:0000313" key="15">
    <source>
        <dbReference type="Proteomes" id="UP000077628"/>
    </source>
</evidence>
<protein>
    <recommendedName>
        <fullName evidence="4 13">Tetraacyldisaccharide 4'-kinase</fullName>
        <ecNumber evidence="3 13">2.7.1.130</ecNumber>
    </recommendedName>
    <alternativeName>
        <fullName evidence="12 13">Lipid A 4'-kinase</fullName>
    </alternativeName>
</protein>
<organism evidence="14 15">
    <name type="scientific">Methylomonas koyamae</name>
    <dbReference type="NCBI Taxonomy" id="702114"/>
    <lineage>
        <taxon>Bacteria</taxon>
        <taxon>Pseudomonadati</taxon>
        <taxon>Pseudomonadota</taxon>
        <taxon>Gammaproteobacteria</taxon>
        <taxon>Methylococcales</taxon>
        <taxon>Methylococcaceae</taxon>
        <taxon>Methylomonas</taxon>
    </lineage>
</organism>
<keyword evidence="15" id="KW-1185">Reference proteome</keyword>
<comment type="caution">
    <text evidence="14">The sequence shown here is derived from an EMBL/GenBank/DDBJ whole genome shotgun (WGS) entry which is preliminary data.</text>
</comment>
<keyword evidence="5 13" id="KW-0444">Lipid biosynthesis</keyword>
<dbReference type="NCBIfam" id="TIGR00682">
    <property type="entry name" value="lpxK"/>
    <property type="match status" value="1"/>
</dbReference>
<dbReference type="PANTHER" id="PTHR42724:SF1">
    <property type="entry name" value="TETRAACYLDISACCHARIDE 4'-KINASE, MITOCHONDRIAL-RELATED"/>
    <property type="match status" value="1"/>
</dbReference>
<dbReference type="SUPFAM" id="SSF52540">
    <property type="entry name" value="P-loop containing nucleoside triphosphate hydrolases"/>
    <property type="match status" value="1"/>
</dbReference>
<evidence type="ECO:0000256" key="6">
    <source>
        <dbReference type="ARBA" id="ARBA00022556"/>
    </source>
</evidence>
<dbReference type="RefSeq" id="WP_064028590.1">
    <property type="nucleotide sequence ID" value="NZ_LUUK01000168.1"/>
</dbReference>
<keyword evidence="11 13" id="KW-0443">Lipid metabolism</keyword>
<dbReference type="OrthoDB" id="9766423at2"/>
<dbReference type="EMBL" id="LUUK01000168">
    <property type="protein sequence ID" value="OAI18409.1"/>
    <property type="molecule type" value="Genomic_DNA"/>
</dbReference>
<evidence type="ECO:0000256" key="4">
    <source>
        <dbReference type="ARBA" id="ARBA00016436"/>
    </source>
</evidence>
<keyword evidence="7 13" id="KW-0808">Transferase</keyword>
<evidence type="ECO:0000256" key="7">
    <source>
        <dbReference type="ARBA" id="ARBA00022679"/>
    </source>
</evidence>
<dbReference type="GO" id="GO:0009029">
    <property type="term" value="F:lipid-A 4'-kinase activity"/>
    <property type="evidence" value="ECO:0007669"/>
    <property type="project" value="UniProtKB-UniRule"/>
</dbReference>
<comment type="pathway">
    <text evidence="2 13">Glycolipid biosynthesis; lipid IV(A) biosynthesis; lipid IV(A) from (3R)-3-hydroxytetradecanoyl-[acyl-carrier-protein] and UDP-N-acetyl-alpha-D-glucosamine: step 6/6.</text>
</comment>
<dbReference type="InterPro" id="IPR003758">
    <property type="entry name" value="LpxK"/>
</dbReference>
<dbReference type="GO" id="GO:0009245">
    <property type="term" value="P:lipid A biosynthetic process"/>
    <property type="evidence" value="ECO:0007669"/>
    <property type="project" value="UniProtKB-UniRule"/>
</dbReference>
<keyword evidence="10 13" id="KW-0067">ATP-binding</keyword>
<keyword evidence="9 13" id="KW-0418">Kinase</keyword>
<dbReference type="HAMAP" id="MF_00409">
    <property type="entry name" value="LpxK"/>
    <property type="match status" value="1"/>
</dbReference>
<evidence type="ECO:0000256" key="11">
    <source>
        <dbReference type="ARBA" id="ARBA00023098"/>
    </source>
</evidence>
<evidence type="ECO:0000256" key="3">
    <source>
        <dbReference type="ARBA" id="ARBA00012071"/>
    </source>
</evidence>
<evidence type="ECO:0000256" key="8">
    <source>
        <dbReference type="ARBA" id="ARBA00022741"/>
    </source>
</evidence>